<keyword evidence="6" id="KW-0813">Transport</keyword>
<keyword evidence="6" id="KW-0915">Sodium</keyword>
<dbReference type="InterPro" id="IPR004670">
    <property type="entry name" value="NhaA"/>
</dbReference>
<evidence type="ECO:0000256" key="3">
    <source>
        <dbReference type="ARBA" id="ARBA00022692"/>
    </source>
</evidence>
<dbReference type="EMBL" id="QFYR01000001">
    <property type="protein sequence ID" value="RAK58266.1"/>
    <property type="molecule type" value="Genomic_DNA"/>
</dbReference>
<dbReference type="NCBIfam" id="NF007111">
    <property type="entry name" value="PRK09560.1"/>
    <property type="match status" value="1"/>
</dbReference>
<feature type="transmembrane region" description="Helical" evidence="6">
    <location>
        <begin position="375"/>
        <end position="394"/>
    </location>
</feature>
<comment type="caution">
    <text evidence="7">The sequence shown here is derived from an EMBL/GenBank/DDBJ whole genome shotgun (WGS) entry which is preliminary data.</text>
</comment>
<keyword evidence="8" id="KW-1185">Reference proteome</keyword>
<evidence type="ECO:0000313" key="8">
    <source>
        <dbReference type="Proteomes" id="UP000249725"/>
    </source>
</evidence>
<reference evidence="8" key="1">
    <citation type="submission" date="2018-05" db="EMBL/GenBank/DDBJ databases">
        <authorList>
            <person name="Li X."/>
        </authorList>
    </citation>
    <scope>NUCLEOTIDE SEQUENCE [LARGE SCALE GENOMIC DNA]</scope>
    <source>
        <strain evidence="8">YIM 73061</strain>
    </source>
</reference>
<dbReference type="InterPro" id="IPR023171">
    <property type="entry name" value="Na/H_antiporter_dom_sf"/>
</dbReference>
<organism evidence="7 8">
    <name type="scientific">Phenylobacterium deserti</name>
    <dbReference type="NCBI Taxonomy" id="1914756"/>
    <lineage>
        <taxon>Bacteria</taxon>
        <taxon>Pseudomonadati</taxon>
        <taxon>Pseudomonadota</taxon>
        <taxon>Alphaproteobacteria</taxon>
        <taxon>Caulobacterales</taxon>
        <taxon>Caulobacteraceae</taxon>
        <taxon>Phenylobacterium</taxon>
    </lineage>
</organism>
<proteinExistence type="inferred from homology"/>
<keyword evidence="3 6" id="KW-0812">Transmembrane</keyword>
<sequence length="407" mass="43120">MSEKLKLRRRWSVMRDFFDQSASGGYVLMAAAALALVVANSPLADSYFGALNAHLGVNVGPLHLDESVLHWINDGLMALFFLLVGLEIKREVLDGQLSRPSRVLLPGLAAAGGILLPAIIFLAFNAGNAETRDGWAIPAATDIAFALGVLALAGDRVPSSLKIFLTAIAVMDDLAAIIIIALFYTAELHVWALGGAAACLAALIVFNRLRLMKLWPYLLVGLIMWWFVLESGVHATLAGVALAMTIPLVKSPGCPDHPHSPLHRLEHALHKPVAFLVVPIFGFANAGLSLAGIGLAEALAPLPLGVMLGLFLGKQLGVFLVTLAIVRLGWSDMPKYASVGQLYGVSVLCGIGFTMSLFIGNLAFTDPLLIDETKIGVFTGSVISALVGLLILKFTKADIPKAVRPAG</sequence>
<dbReference type="NCBIfam" id="TIGR00773">
    <property type="entry name" value="NhaA"/>
    <property type="match status" value="1"/>
</dbReference>
<dbReference type="PANTHER" id="PTHR30341">
    <property type="entry name" value="SODIUM ION/PROTON ANTIPORTER NHAA-RELATED"/>
    <property type="match status" value="1"/>
</dbReference>
<comment type="caution">
    <text evidence="6">Lacks conserved residue(s) required for the propagation of feature annotation.</text>
</comment>
<feature type="transmembrane region" description="Helical" evidence="6">
    <location>
        <begin position="308"/>
        <end position="330"/>
    </location>
</feature>
<feature type="transmembrane region" description="Helical" evidence="6">
    <location>
        <begin position="273"/>
        <end position="296"/>
    </location>
</feature>
<feature type="transmembrane region" description="Helical" evidence="6">
    <location>
        <begin position="103"/>
        <end position="123"/>
    </location>
</feature>
<keyword evidence="4 6" id="KW-1133">Transmembrane helix</keyword>
<accession>A0A328AX33</accession>
<protein>
    <recommendedName>
        <fullName evidence="6">Na(+)/H(+) antiporter NhaA</fullName>
    </recommendedName>
    <alternativeName>
        <fullName evidence="6">Sodium/proton antiporter NhaA</fullName>
    </alternativeName>
</protein>
<dbReference type="Gene3D" id="1.20.1530.10">
    <property type="entry name" value="Na+/H+ antiporter like domain"/>
    <property type="match status" value="1"/>
</dbReference>
<feature type="transmembrane region" description="Helical" evidence="6">
    <location>
        <begin position="342"/>
        <end position="363"/>
    </location>
</feature>
<dbReference type="PANTHER" id="PTHR30341:SF0">
    <property type="entry name" value="NA(+)_H(+) ANTIPORTER NHAA"/>
    <property type="match status" value="1"/>
</dbReference>
<dbReference type="AlphaFoldDB" id="A0A328AX33"/>
<keyword evidence="5 6" id="KW-0472">Membrane</keyword>
<dbReference type="Proteomes" id="UP000249725">
    <property type="component" value="Unassembled WGS sequence"/>
</dbReference>
<feature type="transmembrane region" description="Helical" evidence="6">
    <location>
        <begin position="135"/>
        <end position="154"/>
    </location>
</feature>
<dbReference type="GO" id="GO:0015385">
    <property type="term" value="F:sodium:proton antiporter activity"/>
    <property type="evidence" value="ECO:0007669"/>
    <property type="project" value="UniProtKB-UniRule"/>
</dbReference>
<feature type="transmembrane region" description="Helical" evidence="6">
    <location>
        <begin position="163"/>
        <end position="184"/>
    </location>
</feature>
<dbReference type="RefSeq" id="WP_111514716.1">
    <property type="nucleotide sequence ID" value="NZ_QFYR01000001.1"/>
</dbReference>
<evidence type="ECO:0000256" key="2">
    <source>
        <dbReference type="ARBA" id="ARBA00022475"/>
    </source>
</evidence>
<feature type="transmembrane region" description="Helical" evidence="6">
    <location>
        <begin position="190"/>
        <end position="207"/>
    </location>
</feature>
<evidence type="ECO:0000256" key="1">
    <source>
        <dbReference type="ARBA" id="ARBA00004429"/>
    </source>
</evidence>
<comment type="similarity">
    <text evidence="6">Belongs to the NhaA Na(+)/H(+) (TC 2.A.33) antiporter family.</text>
</comment>
<evidence type="ECO:0000256" key="6">
    <source>
        <dbReference type="HAMAP-Rule" id="MF_01844"/>
    </source>
</evidence>
<dbReference type="GO" id="GO:0006885">
    <property type="term" value="P:regulation of pH"/>
    <property type="evidence" value="ECO:0007669"/>
    <property type="project" value="UniProtKB-UniRule"/>
</dbReference>
<comment type="catalytic activity">
    <reaction evidence="6">
        <text>Na(+)(in) + 2 H(+)(out) = Na(+)(out) + 2 H(+)(in)</text>
        <dbReference type="Rhea" id="RHEA:29251"/>
        <dbReference type="ChEBI" id="CHEBI:15378"/>
        <dbReference type="ChEBI" id="CHEBI:29101"/>
    </reaction>
</comment>
<comment type="subcellular location">
    <subcellularLocation>
        <location evidence="1">Cell inner membrane</location>
        <topology evidence="1">Multi-pass membrane protein</topology>
    </subcellularLocation>
    <subcellularLocation>
        <location evidence="6">Cell membrane</location>
        <topology evidence="6">Multi-pass membrane protein</topology>
    </subcellularLocation>
</comment>
<keyword evidence="6" id="KW-0406">Ion transport</keyword>
<gene>
    <name evidence="6 7" type="primary">nhaA</name>
    <name evidence="7" type="ORF">DJ018_07020</name>
</gene>
<dbReference type="GO" id="GO:0005886">
    <property type="term" value="C:plasma membrane"/>
    <property type="evidence" value="ECO:0007669"/>
    <property type="project" value="UniProtKB-SubCell"/>
</dbReference>
<evidence type="ECO:0000313" key="7">
    <source>
        <dbReference type="EMBL" id="RAK58266.1"/>
    </source>
</evidence>
<keyword evidence="6" id="KW-0739">Sodium transport</keyword>
<keyword evidence="6" id="KW-0050">Antiport</keyword>
<dbReference type="OrthoDB" id="9808135at2"/>
<dbReference type="NCBIfam" id="NF007112">
    <property type="entry name" value="PRK09561.1"/>
    <property type="match status" value="1"/>
</dbReference>
<dbReference type="HAMAP" id="MF_01844">
    <property type="entry name" value="NhaA"/>
    <property type="match status" value="1"/>
</dbReference>
<comment type="function">
    <text evidence="6">Na(+)/H(+) antiporter that extrudes sodium in exchange for external protons.</text>
</comment>
<evidence type="ECO:0000256" key="5">
    <source>
        <dbReference type="ARBA" id="ARBA00023136"/>
    </source>
</evidence>
<name>A0A328AX33_9CAUL</name>
<dbReference type="Pfam" id="PF06965">
    <property type="entry name" value="Na_H_antiport_1"/>
    <property type="match status" value="1"/>
</dbReference>
<keyword evidence="2 6" id="KW-1003">Cell membrane</keyword>
<evidence type="ECO:0000256" key="4">
    <source>
        <dbReference type="ARBA" id="ARBA00022989"/>
    </source>
</evidence>